<accession>A0AA88DY76</accession>
<reference evidence="2" key="1">
    <citation type="submission" date="2023-07" db="EMBL/GenBank/DDBJ databases">
        <title>draft genome sequence of fig (Ficus carica).</title>
        <authorList>
            <person name="Takahashi T."/>
            <person name="Nishimura K."/>
        </authorList>
    </citation>
    <scope>NUCLEOTIDE SEQUENCE</scope>
</reference>
<dbReference type="EMBL" id="BTGU01000164">
    <property type="protein sequence ID" value="GMN63999.1"/>
    <property type="molecule type" value="Genomic_DNA"/>
</dbReference>
<organism evidence="2 3">
    <name type="scientific">Ficus carica</name>
    <name type="common">Common fig</name>
    <dbReference type="NCBI Taxonomy" id="3494"/>
    <lineage>
        <taxon>Eukaryota</taxon>
        <taxon>Viridiplantae</taxon>
        <taxon>Streptophyta</taxon>
        <taxon>Embryophyta</taxon>
        <taxon>Tracheophyta</taxon>
        <taxon>Spermatophyta</taxon>
        <taxon>Magnoliopsida</taxon>
        <taxon>eudicotyledons</taxon>
        <taxon>Gunneridae</taxon>
        <taxon>Pentapetalae</taxon>
        <taxon>rosids</taxon>
        <taxon>fabids</taxon>
        <taxon>Rosales</taxon>
        <taxon>Moraceae</taxon>
        <taxon>Ficeae</taxon>
        <taxon>Ficus</taxon>
    </lineage>
</organism>
<name>A0AA88DY76_FICCA</name>
<evidence type="ECO:0000313" key="3">
    <source>
        <dbReference type="Proteomes" id="UP001187192"/>
    </source>
</evidence>
<comment type="caution">
    <text evidence="2">The sequence shown here is derived from an EMBL/GenBank/DDBJ whole genome shotgun (WGS) entry which is preliminary data.</text>
</comment>
<evidence type="ECO:0000256" key="1">
    <source>
        <dbReference type="SAM" id="Phobius"/>
    </source>
</evidence>
<keyword evidence="1" id="KW-1133">Transmembrane helix</keyword>
<dbReference type="Proteomes" id="UP001187192">
    <property type="component" value="Unassembled WGS sequence"/>
</dbReference>
<protein>
    <submittedName>
        <fullName evidence="2">Uncharacterized protein</fullName>
    </submittedName>
</protein>
<gene>
    <name evidence="2" type="ORF">TIFTF001_033059</name>
</gene>
<evidence type="ECO:0000313" key="2">
    <source>
        <dbReference type="EMBL" id="GMN63999.1"/>
    </source>
</evidence>
<dbReference type="AlphaFoldDB" id="A0AA88DY76"/>
<keyword evidence="3" id="KW-1185">Reference proteome</keyword>
<keyword evidence="1" id="KW-0472">Membrane</keyword>
<keyword evidence="1" id="KW-0812">Transmembrane</keyword>
<sequence length="61" mass="6935">MSNLPKYQIKTNPQSIIEHHQSACATVVFIAIVSVPFVIIANIVFRRRTPPLKRQDEALMC</sequence>
<proteinExistence type="predicted"/>
<feature type="transmembrane region" description="Helical" evidence="1">
    <location>
        <begin position="20"/>
        <end position="45"/>
    </location>
</feature>